<name>A0A8S5U4D9_9CAUD</name>
<dbReference type="EMBL" id="BK016007">
    <property type="protein sequence ID" value="DAF89336.1"/>
    <property type="molecule type" value="Genomic_DNA"/>
</dbReference>
<sequence length="34" mass="4075">MQDYRELLQQMGKHEEQKIVGYLIGRLLELNKSI</sequence>
<reference evidence="1" key="1">
    <citation type="journal article" date="2021" name="Proc. Natl. Acad. Sci. U.S.A.">
        <title>A Catalog of Tens of Thousands of Viruses from Human Metagenomes Reveals Hidden Associations with Chronic Diseases.</title>
        <authorList>
            <person name="Tisza M.J."/>
            <person name="Buck C.B."/>
        </authorList>
    </citation>
    <scope>NUCLEOTIDE SEQUENCE</scope>
    <source>
        <strain evidence="1">CtIyI17</strain>
    </source>
</reference>
<proteinExistence type="predicted"/>
<accession>A0A8S5U4D9</accession>
<organism evidence="1">
    <name type="scientific">Podoviridae sp. ctIyI17</name>
    <dbReference type="NCBI Taxonomy" id="2825241"/>
    <lineage>
        <taxon>Viruses</taxon>
        <taxon>Duplodnaviria</taxon>
        <taxon>Heunggongvirae</taxon>
        <taxon>Uroviricota</taxon>
        <taxon>Caudoviricetes</taxon>
    </lineage>
</organism>
<protein>
    <submittedName>
        <fullName evidence="1">Uncharacterized protein</fullName>
    </submittedName>
</protein>
<evidence type="ECO:0000313" key="1">
    <source>
        <dbReference type="EMBL" id="DAF89336.1"/>
    </source>
</evidence>